<dbReference type="CDD" id="cd00093">
    <property type="entry name" value="HTH_XRE"/>
    <property type="match status" value="1"/>
</dbReference>
<dbReference type="InterPro" id="IPR050807">
    <property type="entry name" value="TransReg_Diox_bact_type"/>
</dbReference>
<dbReference type="InterPro" id="IPR001387">
    <property type="entry name" value="Cro/C1-type_HTH"/>
</dbReference>
<dbReference type="PANTHER" id="PTHR46797">
    <property type="entry name" value="HTH-TYPE TRANSCRIPTIONAL REGULATOR"/>
    <property type="match status" value="1"/>
</dbReference>
<dbReference type="InterPro" id="IPR010982">
    <property type="entry name" value="Lambda_DNA-bd_dom_sf"/>
</dbReference>
<reference evidence="3 4" key="2">
    <citation type="journal article" date="2015" name="PLoS ONE">
        <title>Whole-Genome Optical Mapping and Finished Genome Sequence of Sphingobacterium deserti sp. nov., a New Species Isolated from the Western Desert of China.</title>
        <authorList>
            <person name="Teng C."/>
            <person name="Zhou Z."/>
            <person name="Molnar I."/>
            <person name="Li X."/>
            <person name="Tang R."/>
            <person name="Chen M."/>
            <person name="Wang L."/>
            <person name="Su S."/>
            <person name="Zhang W."/>
            <person name="Lin M."/>
        </authorList>
    </citation>
    <scope>NUCLEOTIDE SEQUENCE [LARGE SCALE GENOMIC DNA]</scope>
    <source>
        <strain evidence="4">ACCC05744</strain>
    </source>
</reference>
<organism evidence="3 4">
    <name type="scientific">Sphingobacterium deserti</name>
    <dbReference type="NCBI Taxonomy" id="1229276"/>
    <lineage>
        <taxon>Bacteria</taxon>
        <taxon>Pseudomonadati</taxon>
        <taxon>Bacteroidota</taxon>
        <taxon>Sphingobacteriia</taxon>
        <taxon>Sphingobacteriales</taxon>
        <taxon>Sphingobacteriaceae</taxon>
        <taxon>Sphingobacterium</taxon>
    </lineage>
</organism>
<gene>
    <name evidence="3" type="ORF">DI53_2710</name>
</gene>
<evidence type="ECO:0000313" key="4">
    <source>
        <dbReference type="Proteomes" id="UP000031802"/>
    </source>
</evidence>
<dbReference type="PROSITE" id="PS50943">
    <property type="entry name" value="HTH_CROC1"/>
    <property type="match status" value="1"/>
</dbReference>
<dbReference type="GO" id="GO:0003700">
    <property type="term" value="F:DNA-binding transcription factor activity"/>
    <property type="evidence" value="ECO:0007669"/>
    <property type="project" value="TreeGrafter"/>
</dbReference>
<dbReference type="EMBL" id="JJMU01000049">
    <property type="protein sequence ID" value="KGE13522.1"/>
    <property type="molecule type" value="Genomic_DNA"/>
</dbReference>
<feature type="domain" description="HTH cro/C1-type" evidence="2">
    <location>
        <begin position="26"/>
        <end position="81"/>
    </location>
</feature>
<name>A0A0B8SZT9_9SPHI</name>
<sequence>MAIKPQYFSAMEKKYAEIYSRIGNNLKKARTELKLSQEQLAKRTSKIDRSKISDIENAKEDFMFSTLLELANALDVDVEELTRR</sequence>
<dbReference type="GO" id="GO:0005829">
    <property type="term" value="C:cytosol"/>
    <property type="evidence" value="ECO:0007669"/>
    <property type="project" value="TreeGrafter"/>
</dbReference>
<accession>A0A0B8SZT9</accession>
<keyword evidence="1" id="KW-0238">DNA-binding</keyword>
<dbReference type="Proteomes" id="UP000031802">
    <property type="component" value="Unassembled WGS sequence"/>
</dbReference>
<dbReference type="SUPFAM" id="SSF47413">
    <property type="entry name" value="lambda repressor-like DNA-binding domains"/>
    <property type="match status" value="1"/>
</dbReference>
<evidence type="ECO:0000256" key="1">
    <source>
        <dbReference type="ARBA" id="ARBA00023125"/>
    </source>
</evidence>
<dbReference type="RefSeq" id="WP_206538035.1">
    <property type="nucleotide sequence ID" value="NZ_JJMU01000049.1"/>
</dbReference>
<keyword evidence="4" id="KW-1185">Reference proteome</keyword>
<dbReference type="Gene3D" id="1.10.260.40">
    <property type="entry name" value="lambda repressor-like DNA-binding domains"/>
    <property type="match status" value="1"/>
</dbReference>
<dbReference type="Pfam" id="PF01381">
    <property type="entry name" value="HTH_3"/>
    <property type="match status" value="1"/>
</dbReference>
<dbReference type="AlphaFoldDB" id="A0A0B8SZT9"/>
<dbReference type="GO" id="GO:0003677">
    <property type="term" value="F:DNA binding"/>
    <property type="evidence" value="ECO:0007669"/>
    <property type="project" value="UniProtKB-KW"/>
</dbReference>
<reference evidence="4" key="1">
    <citation type="submission" date="2014-04" db="EMBL/GenBank/DDBJ databases">
        <title>Whole-Genome optical mapping and complete genome sequence of Sphingobacterium deserti sp. nov., a new spaces isolated from desert in the west of China.</title>
        <authorList>
            <person name="Teng C."/>
            <person name="Zhou Z."/>
            <person name="Li X."/>
            <person name="Chen M."/>
            <person name="Lin M."/>
            <person name="Wang L."/>
            <person name="Su S."/>
            <person name="Zhang C."/>
            <person name="Zhang W."/>
        </authorList>
    </citation>
    <scope>NUCLEOTIDE SEQUENCE [LARGE SCALE GENOMIC DNA]</scope>
    <source>
        <strain evidence="4">ACCC05744</strain>
    </source>
</reference>
<dbReference type="SMART" id="SM00530">
    <property type="entry name" value="HTH_XRE"/>
    <property type="match status" value="1"/>
</dbReference>
<dbReference type="eggNOG" id="ENOG5033B79">
    <property type="taxonomic scope" value="Bacteria"/>
</dbReference>
<evidence type="ECO:0000259" key="2">
    <source>
        <dbReference type="PROSITE" id="PS50943"/>
    </source>
</evidence>
<dbReference type="PANTHER" id="PTHR46797:SF1">
    <property type="entry name" value="METHYLPHOSPHONATE SYNTHASE"/>
    <property type="match status" value="1"/>
</dbReference>
<dbReference type="PATRIC" id="fig|1229276.3.peg.2792"/>
<dbReference type="STRING" id="1229276.DI53_2710"/>
<proteinExistence type="predicted"/>
<comment type="caution">
    <text evidence="3">The sequence shown here is derived from an EMBL/GenBank/DDBJ whole genome shotgun (WGS) entry which is preliminary data.</text>
</comment>
<protein>
    <recommendedName>
        <fullName evidence="2">HTH cro/C1-type domain-containing protein</fullName>
    </recommendedName>
</protein>
<evidence type="ECO:0000313" key="3">
    <source>
        <dbReference type="EMBL" id="KGE13522.1"/>
    </source>
</evidence>